<keyword evidence="1" id="KW-0472">Membrane</keyword>
<proteinExistence type="predicted"/>
<sequence length="70" mass="7626">MTPVPVDGRERPAFRRAAIGFRPCDLVPFPLLVMMVGCNVSAAMMLANPFVTAAMITVFDAPWSVSRLES</sequence>
<comment type="caution">
    <text evidence="2">The sequence shown here is derived from an EMBL/GenBank/DDBJ whole genome shotgun (WGS) entry which is preliminary data.</text>
</comment>
<evidence type="ECO:0000313" key="3">
    <source>
        <dbReference type="Proteomes" id="UP001165652"/>
    </source>
</evidence>
<dbReference type="Proteomes" id="UP001165652">
    <property type="component" value="Unassembled WGS sequence"/>
</dbReference>
<evidence type="ECO:0000313" key="2">
    <source>
        <dbReference type="EMBL" id="MDC7785680.1"/>
    </source>
</evidence>
<name>A0ABT5J7Q0_RHOTP</name>
<evidence type="ECO:0000256" key="1">
    <source>
        <dbReference type="SAM" id="Phobius"/>
    </source>
</evidence>
<reference evidence="2" key="1">
    <citation type="journal article" date="2023" name="Microbiol Resour">
        <title>Genome Sequences of Rhodoplanes serenus and Two Thermotolerant Strains, Rhodoplanes tepidamans and 'Rhodoplanes cryptolactis,' Further Refine the Genus.</title>
        <authorList>
            <person name="Rayyan A.A."/>
            <person name="Kyndt J.A."/>
        </authorList>
    </citation>
    <scope>NUCLEOTIDE SEQUENCE</scope>
    <source>
        <strain evidence="2">DSM 9987</strain>
    </source>
</reference>
<organism evidence="2 3">
    <name type="scientific">Rhodoplanes tepidamans</name>
    <name type="common">Rhodoplanes cryptolactis</name>
    <dbReference type="NCBI Taxonomy" id="200616"/>
    <lineage>
        <taxon>Bacteria</taxon>
        <taxon>Pseudomonadati</taxon>
        <taxon>Pseudomonadota</taxon>
        <taxon>Alphaproteobacteria</taxon>
        <taxon>Hyphomicrobiales</taxon>
        <taxon>Nitrobacteraceae</taxon>
        <taxon>Rhodoplanes</taxon>
    </lineage>
</organism>
<feature type="transmembrane region" description="Helical" evidence="1">
    <location>
        <begin position="31"/>
        <end position="59"/>
    </location>
</feature>
<keyword evidence="1" id="KW-0812">Transmembrane</keyword>
<reference evidence="2" key="2">
    <citation type="submission" date="2023-02" db="EMBL/GenBank/DDBJ databases">
        <authorList>
            <person name="Rayyan A."/>
            <person name="Meyer T."/>
            <person name="Kyndt J.A."/>
        </authorList>
    </citation>
    <scope>NUCLEOTIDE SEQUENCE</scope>
    <source>
        <strain evidence="2">DSM 9987</strain>
    </source>
</reference>
<dbReference type="RefSeq" id="WP_272776525.1">
    <property type="nucleotide sequence ID" value="NZ_JAQQLI010000009.1"/>
</dbReference>
<keyword evidence="1" id="KW-1133">Transmembrane helix</keyword>
<protein>
    <submittedName>
        <fullName evidence="2">Uncharacterized protein</fullName>
    </submittedName>
</protein>
<accession>A0ABT5J7Q0</accession>
<keyword evidence="3" id="KW-1185">Reference proteome</keyword>
<gene>
    <name evidence="2" type="ORF">PQJ73_08300</name>
</gene>
<dbReference type="EMBL" id="JAQQLI010000009">
    <property type="protein sequence ID" value="MDC7785680.1"/>
    <property type="molecule type" value="Genomic_DNA"/>
</dbReference>